<accession>A0A1F6M4L8</accession>
<sequence length="414" mass="45264">MLKKYQTSFLFLSILVVLLGAGCGSSRYVSDGLQPFVYDESARDILGKTSVPNSQKQKNIEAQEPAKQDDVSVASDEPKLFFAPVPVIDSEDAFTRASFSQKVLGQARITFINEKTGARIPGHAASCTSCIDTYTKRLIAENGLFQYQYHYPESDINGVMIVNFADNKNGTLGYARTDWYMYPSVDIKAGDDITVKVKPNIVKQSQTLAYPRQSYSKNVDGTSRIHISVKDKNGKAIPKYYINGVGPTVDGVRTSVRGTANSKGETDIEVPTNAAYRLYFSKTLASPALGYPDSYYQVDVVTGYTTHVTVTLHAEDPTEGLPTGSDHLKRGFILVCTLDRATKKSVYAKVGIPQSSEQFTGGVMYNGNGCVEVPHSYKEIYIPSSGTQSGHGTVSTETANKEGVLYLYVDALPY</sequence>
<evidence type="ECO:0000256" key="1">
    <source>
        <dbReference type="SAM" id="MobiDB-lite"/>
    </source>
</evidence>
<dbReference type="Proteomes" id="UP000178742">
    <property type="component" value="Unassembled WGS sequence"/>
</dbReference>
<gene>
    <name evidence="2" type="ORF">A3B90_00980</name>
</gene>
<dbReference type="STRING" id="1798676.A3B90_00980"/>
<organism evidence="2 3">
    <name type="scientific">Candidatus Magasanikbacteria bacterium RIFCSPHIGHO2_02_FULL_41_13</name>
    <dbReference type="NCBI Taxonomy" id="1798676"/>
    <lineage>
        <taxon>Bacteria</taxon>
        <taxon>Candidatus Magasanikiibacteriota</taxon>
    </lineage>
</organism>
<name>A0A1F6M4L8_9BACT</name>
<evidence type="ECO:0000313" key="3">
    <source>
        <dbReference type="Proteomes" id="UP000178742"/>
    </source>
</evidence>
<feature type="region of interest" description="Disordered" evidence="1">
    <location>
        <begin position="48"/>
        <end position="73"/>
    </location>
</feature>
<feature type="compositionally biased region" description="Basic and acidic residues" evidence="1">
    <location>
        <begin position="58"/>
        <end position="70"/>
    </location>
</feature>
<comment type="caution">
    <text evidence="2">The sequence shown here is derived from an EMBL/GenBank/DDBJ whole genome shotgun (WGS) entry which is preliminary data.</text>
</comment>
<evidence type="ECO:0000313" key="2">
    <source>
        <dbReference type="EMBL" id="OGH66592.1"/>
    </source>
</evidence>
<dbReference type="PROSITE" id="PS51257">
    <property type="entry name" value="PROKAR_LIPOPROTEIN"/>
    <property type="match status" value="1"/>
</dbReference>
<protein>
    <submittedName>
        <fullName evidence="2">Uncharacterized protein</fullName>
    </submittedName>
</protein>
<dbReference type="EMBL" id="MFPX01000015">
    <property type="protein sequence ID" value="OGH66592.1"/>
    <property type="molecule type" value="Genomic_DNA"/>
</dbReference>
<dbReference type="AlphaFoldDB" id="A0A1F6M4L8"/>
<proteinExistence type="predicted"/>
<reference evidence="2 3" key="1">
    <citation type="journal article" date="2016" name="Nat. Commun.">
        <title>Thousands of microbial genomes shed light on interconnected biogeochemical processes in an aquifer system.</title>
        <authorList>
            <person name="Anantharaman K."/>
            <person name="Brown C.T."/>
            <person name="Hug L.A."/>
            <person name="Sharon I."/>
            <person name="Castelle C.J."/>
            <person name="Probst A.J."/>
            <person name="Thomas B.C."/>
            <person name="Singh A."/>
            <person name="Wilkins M.J."/>
            <person name="Karaoz U."/>
            <person name="Brodie E.L."/>
            <person name="Williams K.H."/>
            <person name="Hubbard S.S."/>
            <person name="Banfield J.F."/>
        </authorList>
    </citation>
    <scope>NUCLEOTIDE SEQUENCE [LARGE SCALE GENOMIC DNA]</scope>
</reference>